<dbReference type="Proteomes" id="UP000772434">
    <property type="component" value="Unassembled WGS sequence"/>
</dbReference>
<keyword evidence="5" id="KW-0663">Pyridoxal phosphate</keyword>
<name>A0A9P5PYE0_9AGAR</name>
<dbReference type="InterPro" id="IPR015421">
    <property type="entry name" value="PyrdxlP-dep_Trfase_major"/>
</dbReference>
<dbReference type="PANTHER" id="PTHR46383">
    <property type="entry name" value="ASPARTATE AMINOTRANSFERASE"/>
    <property type="match status" value="1"/>
</dbReference>
<reference evidence="8" key="1">
    <citation type="submission" date="2020-11" db="EMBL/GenBank/DDBJ databases">
        <authorList>
            <consortium name="DOE Joint Genome Institute"/>
            <person name="Ahrendt S."/>
            <person name="Riley R."/>
            <person name="Andreopoulos W."/>
            <person name="Labutti K."/>
            <person name="Pangilinan J."/>
            <person name="Ruiz-Duenas F.J."/>
            <person name="Barrasa J.M."/>
            <person name="Sanchez-Garcia M."/>
            <person name="Camarero S."/>
            <person name="Miyauchi S."/>
            <person name="Serrano A."/>
            <person name="Linde D."/>
            <person name="Babiker R."/>
            <person name="Drula E."/>
            <person name="Ayuso-Fernandez I."/>
            <person name="Pacheco R."/>
            <person name="Padilla G."/>
            <person name="Ferreira P."/>
            <person name="Barriuso J."/>
            <person name="Kellner H."/>
            <person name="Castanera R."/>
            <person name="Alfaro M."/>
            <person name="Ramirez L."/>
            <person name="Pisabarro A.G."/>
            <person name="Kuo A."/>
            <person name="Tritt A."/>
            <person name="Lipzen A."/>
            <person name="He G."/>
            <person name="Yan M."/>
            <person name="Ng V."/>
            <person name="Cullen D."/>
            <person name="Martin F."/>
            <person name="Rosso M.-N."/>
            <person name="Henrissat B."/>
            <person name="Hibbett D."/>
            <person name="Martinez A.T."/>
            <person name="Grigoriev I.V."/>
        </authorList>
    </citation>
    <scope>NUCLEOTIDE SEQUENCE</scope>
    <source>
        <strain evidence="8">AH 40177</strain>
    </source>
</reference>
<dbReference type="GO" id="GO:0006520">
    <property type="term" value="P:amino acid metabolic process"/>
    <property type="evidence" value="ECO:0007669"/>
    <property type="project" value="InterPro"/>
</dbReference>
<accession>A0A9P5PYE0</accession>
<dbReference type="InterPro" id="IPR050596">
    <property type="entry name" value="AspAT/PAT-like"/>
</dbReference>
<dbReference type="Gene3D" id="3.90.1150.10">
    <property type="entry name" value="Aspartate Aminotransferase, domain 1"/>
    <property type="match status" value="1"/>
</dbReference>
<dbReference type="OrthoDB" id="7042322at2759"/>
<dbReference type="Gene3D" id="3.40.640.10">
    <property type="entry name" value="Type I PLP-dependent aspartate aminotransferase-like (Major domain)"/>
    <property type="match status" value="1"/>
</dbReference>
<dbReference type="AlphaFoldDB" id="A0A9P5PYE0"/>
<comment type="similarity">
    <text evidence="2">Belongs to the class-I pyridoxal-phosphate-dependent aminotransferase family.</text>
</comment>
<proteinExistence type="inferred from homology"/>
<keyword evidence="4 8" id="KW-0808">Transferase</keyword>
<feature type="region of interest" description="Disordered" evidence="6">
    <location>
        <begin position="285"/>
        <end position="307"/>
    </location>
</feature>
<comment type="cofactor">
    <cofactor evidence="1">
        <name>pyridoxal 5'-phosphate</name>
        <dbReference type="ChEBI" id="CHEBI:597326"/>
    </cofactor>
</comment>
<evidence type="ECO:0000256" key="4">
    <source>
        <dbReference type="ARBA" id="ARBA00022679"/>
    </source>
</evidence>
<sequence>MSLSFKLSKSVLSTISPPIPAAYKWVTKPGRVIGEPYDMSQGVPGTAPHMILQQSLRDTALRQDAFGYCPAEGELTIRSALAKEMKVIYGLGSNKESDQVDITSSDVAITSGYEVILPVPWYFNHQMTLTLLGVKPVPLITLPSSSFFPSPSVAASLISSKTRAIALVTPNNPTGAIYSPETLFEFAKLAHERKIALILDETYRDFIVPPGISPHGLFLKSSELNWRSTIISLYSFSKSYRIPGHRLGAITAAPELLKEIAKVLDTLQICAPRLPQLALASPLPSSLQLSPTPPSTTPNTPSTELDGPMLGPIPTLSALRPDIQSTALAVQARQRLFKSTLEKEAPKWKILSQGAYYAFVQHPFPGHGSEEVCRSLMEEVGVRLLPGAFFFDKVDMKENDLDRYIRFSVANVSDDKVVEVCKRLKEAERIFQEEFGWEILNSYRYTPKLASSLWVKVKFNMESGPGMRCA</sequence>
<evidence type="ECO:0000256" key="1">
    <source>
        <dbReference type="ARBA" id="ARBA00001933"/>
    </source>
</evidence>
<dbReference type="Pfam" id="PF00155">
    <property type="entry name" value="Aminotran_1_2"/>
    <property type="match status" value="1"/>
</dbReference>
<comment type="caution">
    <text evidence="8">The sequence shown here is derived from an EMBL/GenBank/DDBJ whole genome shotgun (WGS) entry which is preliminary data.</text>
</comment>
<dbReference type="CDD" id="cd00609">
    <property type="entry name" value="AAT_like"/>
    <property type="match status" value="1"/>
</dbReference>
<gene>
    <name evidence="8" type="ORF">BDP27DRAFT_1390509</name>
</gene>
<evidence type="ECO:0000313" key="8">
    <source>
        <dbReference type="EMBL" id="KAF9074751.1"/>
    </source>
</evidence>
<evidence type="ECO:0000259" key="7">
    <source>
        <dbReference type="Pfam" id="PF00155"/>
    </source>
</evidence>
<evidence type="ECO:0000256" key="3">
    <source>
        <dbReference type="ARBA" id="ARBA00022576"/>
    </source>
</evidence>
<evidence type="ECO:0000256" key="6">
    <source>
        <dbReference type="SAM" id="MobiDB-lite"/>
    </source>
</evidence>
<dbReference type="EMBL" id="JADNRY010000012">
    <property type="protein sequence ID" value="KAF9074751.1"/>
    <property type="molecule type" value="Genomic_DNA"/>
</dbReference>
<evidence type="ECO:0000256" key="2">
    <source>
        <dbReference type="ARBA" id="ARBA00007441"/>
    </source>
</evidence>
<evidence type="ECO:0000313" key="9">
    <source>
        <dbReference type="Proteomes" id="UP000772434"/>
    </source>
</evidence>
<dbReference type="SUPFAM" id="SSF53383">
    <property type="entry name" value="PLP-dependent transferases"/>
    <property type="match status" value="1"/>
</dbReference>
<feature type="domain" description="Aminotransferase class I/classII large" evidence="7">
    <location>
        <begin position="56"/>
        <end position="272"/>
    </location>
</feature>
<dbReference type="PANTHER" id="PTHR46383:SF1">
    <property type="entry name" value="ASPARTATE AMINOTRANSFERASE"/>
    <property type="match status" value="1"/>
</dbReference>
<keyword evidence="3" id="KW-0032">Aminotransferase</keyword>
<dbReference type="InterPro" id="IPR015422">
    <property type="entry name" value="PyrdxlP-dep_Trfase_small"/>
</dbReference>
<protein>
    <submittedName>
        <fullName evidence="8">Pyridoxal phosphate-dependent transferase</fullName>
    </submittedName>
</protein>
<organism evidence="8 9">
    <name type="scientific">Rhodocollybia butyracea</name>
    <dbReference type="NCBI Taxonomy" id="206335"/>
    <lineage>
        <taxon>Eukaryota</taxon>
        <taxon>Fungi</taxon>
        <taxon>Dikarya</taxon>
        <taxon>Basidiomycota</taxon>
        <taxon>Agaricomycotina</taxon>
        <taxon>Agaricomycetes</taxon>
        <taxon>Agaricomycetidae</taxon>
        <taxon>Agaricales</taxon>
        <taxon>Marasmiineae</taxon>
        <taxon>Omphalotaceae</taxon>
        <taxon>Rhodocollybia</taxon>
    </lineage>
</organism>
<dbReference type="InterPro" id="IPR015424">
    <property type="entry name" value="PyrdxlP-dep_Trfase"/>
</dbReference>
<dbReference type="GO" id="GO:0008483">
    <property type="term" value="F:transaminase activity"/>
    <property type="evidence" value="ECO:0007669"/>
    <property type="project" value="UniProtKB-KW"/>
</dbReference>
<evidence type="ECO:0000256" key="5">
    <source>
        <dbReference type="ARBA" id="ARBA00022898"/>
    </source>
</evidence>
<keyword evidence="9" id="KW-1185">Reference proteome</keyword>
<dbReference type="GO" id="GO:0030170">
    <property type="term" value="F:pyridoxal phosphate binding"/>
    <property type="evidence" value="ECO:0007669"/>
    <property type="project" value="InterPro"/>
</dbReference>
<dbReference type="InterPro" id="IPR004839">
    <property type="entry name" value="Aminotransferase_I/II_large"/>
</dbReference>